<comment type="caution">
    <text evidence="2">The sequence shown here is derived from an EMBL/GenBank/DDBJ whole genome shotgun (WGS) entry which is preliminary data.</text>
</comment>
<evidence type="ECO:0000313" key="2">
    <source>
        <dbReference type="EMBL" id="TFK13223.1"/>
    </source>
</evidence>
<accession>A0A4D9EY17</accession>
<proteinExistence type="predicted"/>
<keyword evidence="3" id="KW-1185">Reference proteome</keyword>
<protein>
    <submittedName>
        <fullName evidence="2">Proprotein convertase subtilisin/kexin type 6</fullName>
    </submittedName>
</protein>
<dbReference type="Proteomes" id="UP000297703">
    <property type="component" value="Unassembled WGS sequence"/>
</dbReference>
<name>A0A4D9EY17_9SAUR</name>
<reference evidence="2 3" key="1">
    <citation type="submission" date="2019-04" db="EMBL/GenBank/DDBJ databases">
        <title>Draft genome of the big-headed turtle Platysternon megacephalum.</title>
        <authorList>
            <person name="Gong S."/>
        </authorList>
    </citation>
    <scope>NUCLEOTIDE SEQUENCE [LARGE SCALE GENOMIC DNA]</scope>
    <source>
        <strain evidence="2">DO16091913</strain>
        <tissue evidence="2">Muscle</tissue>
    </source>
</reference>
<dbReference type="AlphaFoldDB" id="A0A4D9EY17"/>
<reference evidence="2 3" key="2">
    <citation type="submission" date="2019-04" db="EMBL/GenBank/DDBJ databases">
        <title>The genome sequence of big-headed turtle.</title>
        <authorList>
            <person name="Gong S."/>
        </authorList>
    </citation>
    <scope>NUCLEOTIDE SEQUENCE [LARGE SCALE GENOMIC DNA]</scope>
    <source>
        <strain evidence="2">DO16091913</strain>
        <tissue evidence="2">Muscle</tissue>
    </source>
</reference>
<sequence>MCFSSQFVALKLVSEASLPPLSRQLKSTREIVSLLWWIFPTVSLCGKGGVGVLEIRKEGVRRQPPFENPNLIFPGPMPVSMETTAGSRNGNQNPEMQSLELLLISLAGFQFPFPQGN</sequence>
<feature type="region of interest" description="Disordered" evidence="1">
    <location>
        <begin position="66"/>
        <end position="93"/>
    </location>
</feature>
<organism evidence="2 3">
    <name type="scientific">Platysternon megacephalum</name>
    <name type="common">big-headed turtle</name>
    <dbReference type="NCBI Taxonomy" id="55544"/>
    <lineage>
        <taxon>Eukaryota</taxon>
        <taxon>Metazoa</taxon>
        <taxon>Chordata</taxon>
        <taxon>Craniata</taxon>
        <taxon>Vertebrata</taxon>
        <taxon>Euteleostomi</taxon>
        <taxon>Archelosauria</taxon>
        <taxon>Testudinata</taxon>
        <taxon>Testudines</taxon>
        <taxon>Cryptodira</taxon>
        <taxon>Durocryptodira</taxon>
        <taxon>Testudinoidea</taxon>
        <taxon>Platysternidae</taxon>
        <taxon>Platysternon</taxon>
    </lineage>
</organism>
<evidence type="ECO:0000256" key="1">
    <source>
        <dbReference type="SAM" id="MobiDB-lite"/>
    </source>
</evidence>
<evidence type="ECO:0000313" key="3">
    <source>
        <dbReference type="Proteomes" id="UP000297703"/>
    </source>
</evidence>
<dbReference type="EMBL" id="QXTE01000016">
    <property type="protein sequence ID" value="TFK13223.1"/>
    <property type="molecule type" value="Genomic_DNA"/>
</dbReference>
<feature type="compositionally biased region" description="Polar residues" evidence="1">
    <location>
        <begin position="81"/>
        <end position="93"/>
    </location>
</feature>
<gene>
    <name evidence="2" type="ORF">DR999_PMT03166</name>
</gene>